<dbReference type="SUPFAM" id="SSF100934">
    <property type="entry name" value="Heat shock protein 70kD (HSP70), C-terminal subdomain"/>
    <property type="match status" value="1"/>
</dbReference>
<dbReference type="Gene3D" id="1.20.1270.10">
    <property type="match status" value="1"/>
</dbReference>
<dbReference type="Proteomes" id="UP000663842">
    <property type="component" value="Unassembled WGS sequence"/>
</dbReference>
<protein>
    <recommendedName>
        <fullName evidence="6">Heat shock protein 70</fullName>
    </recommendedName>
</protein>
<evidence type="ECO:0000256" key="3">
    <source>
        <dbReference type="ARBA" id="ARBA00022840"/>
    </source>
</evidence>
<dbReference type="GO" id="GO:0140662">
    <property type="term" value="F:ATP-dependent protein folding chaperone"/>
    <property type="evidence" value="ECO:0007669"/>
    <property type="project" value="InterPro"/>
</dbReference>
<proteinExistence type="inferred from homology"/>
<feature type="non-terminal residue" evidence="4">
    <location>
        <position position="159"/>
    </location>
</feature>
<dbReference type="Gene3D" id="2.60.34.10">
    <property type="entry name" value="Substrate Binding Domain Of DNAk, Chain A, domain 1"/>
    <property type="match status" value="1"/>
</dbReference>
<accession>A0A819Y2R8</accession>
<reference evidence="4" key="1">
    <citation type="submission" date="2021-02" db="EMBL/GenBank/DDBJ databases">
        <authorList>
            <person name="Nowell W R."/>
        </authorList>
    </citation>
    <scope>NUCLEOTIDE SEQUENCE</scope>
</reference>
<dbReference type="AlphaFoldDB" id="A0A819Y2R8"/>
<name>A0A819Y2R8_9BILA</name>
<dbReference type="Pfam" id="PF00012">
    <property type="entry name" value="HSP70"/>
    <property type="match status" value="1"/>
</dbReference>
<evidence type="ECO:0000256" key="1">
    <source>
        <dbReference type="ARBA" id="ARBA00007381"/>
    </source>
</evidence>
<sequence length="159" mass="18347">RGIPEIDVTFDIDVNGILNVTAHEKTGGNKKSIVINAKTNQLSNEEINRMIKVAELFSDEDKLVKQRIEAKNDLESYTYLLRNQLINQKGYFQELSPKETSTIKNAVDNQIKWIDSNINAKTDEFKKQKKKLETIVLQIMSTIHGYKSNYNRTEYHGEL</sequence>
<organism evidence="4 5">
    <name type="scientific">Rotaria magnacalcarata</name>
    <dbReference type="NCBI Taxonomy" id="392030"/>
    <lineage>
        <taxon>Eukaryota</taxon>
        <taxon>Metazoa</taxon>
        <taxon>Spiralia</taxon>
        <taxon>Gnathifera</taxon>
        <taxon>Rotifera</taxon>
        <taxon>Eurotatoria</taxon>
        <taxon>Bdelloidea</taxon>
        <taxon>Philodinida</taxon>
        <taxon>Philodinidae</taxon>
        <taxon>Rotaria</taxon>
    </lineage>
</organism>
<dbReference type="EMBL" id="CAJOBF010004761">
    <property type="protein sequence ID" value="CAF4151853.1"/>
    <property type="molecule type" value="Genomic_DNA"/>
</dbReference>
<evidence type="ECO:0000256" key="2">
    <source>
        <dbReference type="ARBA" id="ARBA00022741"/>
    </source>
</evidence>
<keyword evidence="2" id="KW-0547">Nucleotide-binding</keyword>
<dbReference type="SUPFAM" id="SSF100920">
    <property type="entry name" value="Heat shock protein 70kD (HSP70), peptide-binding domain"/>
    <property type="match status" value="1"/>
</dbReference>
<comment type="caution">
    <text evidence="4">The sequence shown here is derived from an EMBL/GenBank/DDBJ whole genome shotgun (WGS) entry which is preliminary data.</text>
</comment>
<gene>
    <name evidence="4" type="ORF">UXM345_LOCUS25166</name>
</gene>
<dbReference type="InterPro" id="IPR013126">
    <property type="entry name" value="Hsp_70_fam"/>
</dbReference>
<comment type="similarity">
    <text evidence="1">Belongs to the heat shock protein 70 family.</text>
</comment>
<evidence type="ECO:0000313" key="5">
    <source>
        <dbReference type="Proteomes" id="UP000663842"/>
    </source>
</evidence>
<evidence type="ECO:0008006" key="6">
    <source>
        <dbReference type="Google" id="ProtNLM"/>
    </source>
</evidence>
<evidence type="ECO:0000313" key="4">
    <source>
        <dbReference type="EMBL" id="CAF4151853.1"/>
    </source>
</evidence>
<keyword evidence="3" id="KW-0067">ATP-binding</keyword>
<dbReference type="InterPro" id="IPR029048">
    <property type="entry name" value="HSP70_C_sf"/>
</dbReference>
<dbReference type="GO" id="GO:0005524">
    <property type="term" value="F:ATP binding"/>
    <property type="evidence" value="ECO:0007669"/>
    <property type="project" value="UniProtKB-KW"/>
</dbReference>
<dbReference type="PANTHER" id="PTHR19375">
    <property type="entry name" value="HEAT SHOCK PROTEIN 70KDA"/>
    <property type="match status" value="1"/>
</dbReference>
<dbReference type="InterPro" id="IPR029047">
    <property type="entry name" value="HSP70_peptide-bd_sf"/>
</dbReference>